<evidence type="ECO:0000313" key="4">
    <source>
        <dbReference type="EMBL" id="OGG42799.1"/>
    </source>
</evidence>
<sequence>MKTTVWNDEIGDHTAKLLFETGSYIVDFKRPREDWFLWKSGIRAPCYCNCRYLNRSYLAYEACTAYIETIIRLKFPETQIIVGLASAGVSWAARIATRLTLPMSFVRGAAKAYGVGKLVESNPEHGIKGVIIDDLCGSGDTIFRAIEALEWEYQIKTLGVITITNWCFESMWAKFDSLKFGGIYSLTSYPNLLKVGVANSHLTQEQSDMLAEFYRAPKTYDWPLLRKEESE</sequence>
<dbReference type="GO" id="GO:0004588">
    <property type="term" value="F:orotate phosphoribosyltransferase activity"/>
    <property type="evidence" value="ECO:0007669"/>
    <property type="project" value="TreeGrafter"/>
</dbReference>
<dbReference type="CDD" id="cd06223">
    <property type="entry name" value="PRTases_typeI"/>
    <property type="match status" value="1"/>
</dbReference>
<protein>
    <recommendedName>
        <fullName evidence="3">Phosphoribosyltransferase domain-containing protein</fullName>
    </recommendedName>
</protein>
<keyword evidence="2" id="KW-0665">Pyrimidine biosynthesis</keyword>
<feature type="domain" description="Phosphoribosyltransferase" evidence="3">
    <location>
        <begin position="60"/>
        <end position="150"/>
    </location>
</feature>
<dbReference type="InterPro" id="IPR029057">
    <property type="entry name" value="PRTase-like"/>
</dbReference>
<reference evidence="4 5" key="1">
    <citation type="journal article" date="2016" name="Nat. Commun.">
        <title>Thousands of microbial genomes shed light on interconnected biogeochemical processes in an aquifer system.</title>
        <authorList>
            <person name="Anantharaman K."/>
            <person name="Brown C.T."/>
            <person name="Hug L.A."/>
            <person name="Sharon I."/>
            <person name="Castelle C.J."/>
            <person name="Probst A.J."/>
            <person name="Thomas B.C."/>
            <person name="Singh A."/>
            <person name="Wilkins M.J."/>
            <person name="Karaoz U."/>
            <person name="Brodie E.L."/>
            <person name="Williams K.H."/>
            <person name="Hubbard S.S."/>
            <person name="Banfield J.F."/>
        </authorList>
    </citation>
    <scope>NUCLEOTIDE SEQUENCE [LARGE SCALE GENOMIC DNA]</scope>
</reference>
<organism evidence="4 5">
    <name type="scientific">Candidatus Jorgensenbacteria bacterium RIFCSPLOWO2_12_FULL_42_11</name>
    <dbReference type="NCBI Taxonomy" id="1798473"/>
    <lineage>
        <taxon>Bacteria</taxon>
        <taxon>Candidatus Joergenseniibacteriota</taxon>
    </lineage>
</organism>
<dbReference type="Gene3D" id="3.40.50.2020">
    <property type="match status" value="1"/>
</dbReference>
<evidence type="ECO:0000256" key="2">
    <source>
        <dbReference type="ARBA" id="ARBA00022975"/>
    </source>
</evidence>
<dbReference type="SUPFAM" id="SSF53271">
    <property type="entry name" value="PRTase-like"/>
    <property type="match status" value="1"/>
</dbReference>
<comment type="pathway">
    <text evidence="1">Pyrimidine metabolism; UMP biosynthesis via de novo pathway.</text>
</comment>
<dbReference type="PANTHER" id="PTHR19278">
    <property type="entry name" value="OROTATE PHOSPHORIBOSYLTRANSFERASE"/>
    <property type="match status" value="1"/>
</dbReference>
<evidence type="ECO:0000256" key="1">
    <source>
        <dbReference type="ARBA" id="ARBA00004725"/>
    </source>
</evidence>
<dbReference type="InterPro" id="IPR000836">
    <property type="entry name" value="PRTase_dom"/>
</dbReference>
<dbReference type="Proteomes" id="UP000176633">
    <property type="component" value="Unassembled WGS sequence"/>
</dbReference>
<dbReference type="Pfam" id="PF00156">
    <property type="entry name" value="Pribosyltran"/>
    <property type="match status" value="1"/>
</dbReference>
<name>A0A1F6C0S5_9BACT</name>
<dbReference type="AlphaFoldDB" id="A0A1F6C0S5"/>
<dbReference type="PANTHER" id="PTHR19278:SF9">
    <property type="entry name" value="URIDINE 5'-MONOPHOSPHATE SYNTHASE"/>
    <property type="match status" value="1"/>
</dbReference>
<evidence type="ECO:0000259" key="3">
    <source>
        <dbReference type="Pfam" id="PF00156"/>
    </source>
</evidence>
<accession>A0A1F6C0S5</accession>
<dbReference type="EMBL" id="MFKM01000038">
    <property type="protein sequence ID" value="OGG42799.1"/>
    <property type="molecule type" value="Genomic_DNA"/>
</dbReference>
<dbReference type="STRING" id="1798473.A3G50_02545"/>
<gene>
    <name evidence="4" type="ORF">A3G50_02545</name>
</gene>
<dbReference type="GO" id="GO:0019856">
    <property type="term" value="P:pyrimidine nucleobase biosynthetic process"/>
    <property type="evidence" value="ECO:0007669"/>
    <property type="project" value="TreeGrafter"/>
</dbReference>
<comment type="caution">
    <text evidence="4">The sequence shown here is derived from an EMBL/GenBank/DDBJ whole genome shotgun (WGS) entry which is preliminary data.</text>
</comment>
<evidence type="ECO:0000313" key="5">
    <source>
        <dbReference type="Proteomes" id="UP000176633"/>
    </source>
</evidence>
<dbReference type="GO" id="GO:0006222">
    <property type="term" value="P:UMP biosynthetic process"/>
    <property type="evidence" value="ECO:0007669"/>
    <property type="project" value="TreeGrafter"/>
</dbReference>
<proteinExistence type="predicted"/>